<gene>
    <name evidence="2" type="ordered locus">glr4065</name>
</gene>
<evidence type="ECO:0000313" key="2">
    <source>
        <dbReference type="EMBL" id="BAC92006.1"/>
    </source>
</evidence>
<dbReference type="EnsemblBacteria" id="BAC92006">
    <property type="protein sequence ID" value="BAC92006"/>
    <property type="gene ID" value="BAC92006"/>
</dbReference>
<dbReference type="STRING" id="251221.gene:10761583"/>
<dbReference type="OrthoDB" id="529267at2"/>
<dbReference type="Proteomes" id="UP000000557">
    <property type="component" value="Chromosome"/>
</dbReference>
<accession>Q7NE15</accession>
<protein>
    <submittedName>
        <fullName evidence="2">Glr4065 protein</fullName>
    </submittedName>
</protein>
<sequence length="254" mass="27966">MRFFTPPCRPSAQKRDLQGRCPNDPQPHRVRAWLTAKHDEHFDDKVRHICALYQQAPGLLAENAVVYSTDEMNGVQALERLHPDKPMRPGEPVKKEFEYIPHGTLSLIVHREVATGQVIAPFAAPTLEAENCVLAVVLAISERPEVKKAGGIGSGLCAGQPHGQCRRVLPQGCPERFGGGGGGRGQQPLGEDRLRLQSFWNRQHRRRQPGEHLAAEQIDRSVGVPGWLGFVPVIGSALQAIGDFQAFRCTASTR</sequence>
<name>Q7NE15_GLOVI</name>
<dbReference type="KEGG" id="gvi:glr4065"/>
<dbReference type="eggNOG" id="COG3335">
    <property type="taxonomic scope" value="Bacteria"/>
</dbReference>
<evidence type="ECO:0000256" key="1">
    <source>
        <dbReference type="SAM" id="MobiDB-lite"/>
    </source>
</evidence>
<organism evidence="2 3">
    <name type="scientific">Gloeobacter violaceus (strain ATCC 29082 / PCC 7421)</name>
    <dbReference type="NCBI Taxonomy" id="251221"/>
    <lineage>
        <taxon>Bacteria</taxon>
        <taxon>Bacillati</taxon>
        <taxon>Cyanobacteriota</taxon>
        <taxon>Cyanophyceae</taxon>
        <taxon>Gloeobacterales</taxon>
        <taxon>Gloeobacteraceae</taxon>
        <taxon>Gloeobacter</taxon>
    </lineage>
</organism>
<dbReference type="InParanoid" id="Q7NE15"/>
<feature type="region of interest" description="Disordered" evidence="1">
    <location>
        <begin position="1"/>
        <end position="25"/>
    </location>
</feature>
<dbReference type="EMBL" id="BA000045">
    <property type="protein sequence ID" value="BAC92006.1"/>
    <property type="molecule type" value="Genomic_DNA"/>
</dbReference>
<evidence type="ECO:0000313" key="3">
    <source>
        <dbReference type="Proteomes" id="UP000000557"/>
    </source>
</evidence>
<keyword evidence="3" id="KW-1185">Reference proteome</keyword>
<reference evidence="2 3" key="1">
    <citation type="journal article" date="2003" name="DNA Res.">
        <title>Complete genome structure of Gloeobacter violaceus PCC 7421, a cyanobacterium that lacks thylakoids.</title>
        <authorList>
            <person name="Nakamura Y."/>
            <person name="Kaneko T."/>
            <person name="Sato S."/>
            <person name="Mimuro M."/>
            <person name="Miyashita H."/>
            <person name="Tsuchiya T."/>
            <person name="Sasamoto S."/>
            <person name="Watanabe A."/>
            <person name="Kawashima K."/>
            <person name="Kishida Y."/>
            <person name="Kiyokawa C."/>
            <person name="Kohara M."/>
            <person name="Matsumoto M."/>
            <person name="Matsuno A."/>
            <person name="Nakazaki N."/>
            <person name="Shimpo S."/>
            <person name="Takeuchi C."/>
            <person name="Yamada M."/>
            <person name="Tabata S."/>
        </authorList>
    </citation>
    <scope>NUCLEOTIDE SEQUENCE [LARGE SCALE GENOMIC DNA]</scope>
    <source>
        <strain evidence="3">ATCC 29082 / PCC 7421</strain>
    </source>
</reference>
<dbReference type="HOGENOM" id="CLU_1093089_0_0_3"/>
<proteinExistence type="predicted"/>
<reference evidence="2 3" key="2">
    <citation type="journal article" date="2003" name="DNA Res.">
        <title>Complete genome structure of Gloeobacter violaceus PCC 7421, a cyanobacterium that lacks thylakoids (supplement).</title>
        <authorList>
            <person name="Nakamura Y."/>
            <person name="Kaneko T."/>
            <person name="Sato S."/>
            <person name="Mimuro M."/>
            <person name="Miyashita H."/>
            <person name="Tsuchiya T."/>
            <person name="Sasamoto S."/>
            <person name="Watanabe A."/>
            <person name="Kawashima K."/>
            <person name="Kishida Y."/>
            <person name="Kiyokawa C."/>
            <person name="Kohara M."/>
            <person name="Matsumoto M."/>
            <person name="Matsuno A."/>
            <person name="Nakazaki N."/>
            <person name="Shimpo S."/>
            <person name="Takeuchi C."/>
            <person name="Yamada M."/>
            <person name="Tabata S."/>
        </authorList>
    </citation>
    <scope>NUCLEOTIDE SEQUENCE [LARGE SCALE GENOMIC DNA]</scope>
    <source>
        <strain evidence="3">ATCC 29082 / PCC 7421</strain>
    </source>
</reference>
<dbReference type="AlphaFoldDB" id="Q7NE15"/>